<dbReference type="Proteomes" id="UP000693946">
    <property type="component" value="Linkage Group LG1"/>
</dbReference>
<sequence length="127" mass="13817">MISKHRNRLECFRRDSFSQFTPDPCVDGRCVRLIRTEAALYLTQVDSSAAAAAAAASLVNTRNGCHRAKAANTGCSTDHNLAFLMIQHLCAPGFPGCYTDQAAIKQTNGPIKSQWTESAIGRTLTTR</sequence>
<dbReference type="AlphaFoldDB" id="A0AAV6T8Y1"/>
<gene>
    <name evidence="1" type="ORF">JOB18_029300</name>
</gene>
<accession>A0AAV6T8Y1</accession>
<protein>
    <submittedName>
        <fullName evidence="1">Uncharacterized protein</fullName>
    </submittedName>
</protein>
<proteinExistence type="predicted"/>
<organism evidence="1 2">
    <name type="scientific">Solea senegalensis</name>
    <name type="common">Senegalese sole</name>
    <dbReference type="NCBI Taxonomy" id="28829"/>
    <lineage>
        <taxon>Eukaryota</taxon>
        <taxon>Metazoa</taxon>
        <taxon>Chordata</taxon>
        <taxon>Craniata</taxon>
        <taxon>Vertebrata</taxon>
        <taxon>Euteleostomi</taxon>
        <taxon>Actinopterygii</taxon>
        <taxon>Neopterygii</taxon>
        <taxon>Teleostei</taxon>
        <taxon>Neoteleostei</taxon>
        <taxon>Acanthomorphata</taxon>
        <taxon>Carangaria</taxon>
        <taxon>Pleuronectiformes</taxon>
        <taxon>Pleuronectoidei</taxon>
        <taxon>Soleidae</taxon>
        <taxon>Solea</taxon>
    </lineage>
</organism>
<name>A0AAV6T8Y1_SOLSE</name>
<comment type="caution">
    <text evidence="1">The sequence shown here is derived from an EMBL/GenBank/DDBJ whole genome shotgun (WGS) entry which is preliminary data.</text>
</comment>
<keyword evidence="2" id="KW-1185">Reference proteome</keyword>
<dbReference type="EMBL" id="JAGKHQ010000001">
    <property type="protein sequence ID" value="KAG7525618.1"/>
    <property type="molecule type" value="Genomic_DNA"/>
</dbReference>
<evidence type="ECO:0000313" key="2">
    <source>
        <dbReference type="Proteomes" id="UP000693946"/>
    </source>
</evidence>
<evidence type="ECO:0000313" key="1">
    <source>
        <dbReference type="EMBL" id="KAG7525618.1"/>
    </source>
</evidence>
<reference evidence="1 2" key="1">
    <citation type="journal article" date="2021" name="Sci. Rep.">
        <title>Chromosome anchoring in Senegalese sole (Solea senegalensis) reveals sex-associated markers and genome rearrangements in flatfish.</title>
        <authorList>
            <person name="Guerrero-Cozar I."/>
            <person name="Gomez-Garrido J."/>
            <person name="Berbel C."/>
            <person name="Martinez-Blanch J.F."/>
            <person name="Alioto T."/>
            <person name="Claros M.G."/>
            <person name="Gagnaire P.A."/>
            <person name="Manchado M."/>
        </authorList>
    </citation>
    <scope>NUCLEOTIDE SEQUENCE [LARGE SCALE GENOMIC DNA]</scope>
    <source>
        <strain evidence="1">Sse05_10M</strain>
    </source>
</reference>